<accession>A0A101LVQ4</accession>
<evidence type="ECO:0000313" key="1">
    <source>
        <dbReference type="EMBL" id="KUM46242.1"/>
    </source>
</evidence>
<reference evidence="1" key="1">
    <citation type="journal article" date="2015" name="Genome Biol. Evol.">
        <title>Organellar Genomes of White Spruce (Picea glauca): Assembly and Annotation.</title>
        <authorList>
            <person name="Jackman S.D."/>
            <person name="Warren R.L."/>
            <person name="Gibb E.A."/>
            <person name="Vandervalk B.P."/>
            <person name="Mohamadi H."/>
            <person name="Chu J."/>
            <person name="Raymond A."/>
            <person name="Pleasance S."/>
            <person name="Coope R."/>
            <person name="Wildung M.R."/>
            <person name="Ritland C.E."/>
            <person name="Bousquet J."/>
            <person name="Jones S.J."/>
            <person name="Bohlmann J."/>
            <person name="Birol I."/>
        </authorList>
    </citation>
    <scope>NUCLEOTIDE SEQUENCE [LARGE SCALE GENOMIC DNA]</scope>
    <source>
        <tissue evidence="1">Flushing bud</tissue>
    </source>
</reference>
<sequence>MASLKFDNLLFPKGIEHELHGPLTEDELAFNLLFNPCGPSKYKIVNIETMHASDSTLARFTSRPNPFLAPNLCICVIDLVKPEIGHKPRPYPLGSIHKPTLPLTHSHASTHLPRCYAIMEECPLQEVASSSSPRPSQMYMMFQRHRLHHLMFSLFNHFSIHHYHKPKAKSELSALSQ</sequence>
<proteinExistence type="predicted"/>
<dbReference type="EMBL" id="LKAM01000012">
    <property type="protein sequence ID" value="KUM46242.1"/>
    <property type="molecule type" value="Genomic_DNA"/>
</dbReference>
<dbReference type="AlphaFoldDB" id="A0A101LVQ4"/>
<protein>
    <submittedName>
        <fullName evidence="1">Uncharacterized protein</fullName>
    </submittedName>
</protein>
<keyword evidence="1" id="KW-0496">Mitochondrion</keyword>
<geneLocation type="mitochondrion" evidence="1"/>
<comment type="caution">
    <text evidence="1">The sequence shown here is derived from an EMBL/GenBank/DDBJ whole genome shotgun (WGS) entry which is preliminary data.</text>
</comment>
<name>A0A101LVQ4_PICGL</name>
<gene>
    <name evidence="1" type="ORF">ABT39_MTgene1748</name>
</gene>
<organism evidence="1">
    <name type="scientific">Picea glauca</name>
    <name type="common">White spruce</name>
    <name type="synonym">Pinus glauca</name>
    <dbReference type="NCBI Taxonomy" id="3330"/>
    <lineage>
        <taxon>Eukaryota</taxon>
        <taxon>Viridiplantae</taxon>
        <taxon>Streptophyta</taxon>
        <taxon>Embryophyta</taxon>
        <taxon>Tracheophyta</taxon>
        <taxon>Spermatophyta</taxon>
        <taxon>Pinopsida</taxon>
        <taxon>Pinidae</taxon>
        <taxon>Conifers I</taxon>
        <taxon>Pinales</taxon>
        <taxon>Pinaceae</taxon>
        <taxon>Picea</taxon>
    </lineage>
</organism>